<dbReference type="KEGG" id="csem:103395605"/>
<feature type="region of interest" description="Disordered" evidence="4">
    <location>
        <begin position="391"/>
        <end position="432"/>
    </location>
</feature>
<protein>
    <submittedName>
        <fullName evidence="6">Zgc:77151</fullName>
    </submittedName>
</protein>
<evidence type="ECO:0000313" key="6">
    <source>
        <dbReference type="Ensembl" id="ENSCSEP00000032012.1"/>
    </source>
</evidence>
<dbReference type="SMART" id="SM00501">
    <property type="entry name" value="BRIGHT"/>
    <property type="match status" value="1"/>
</dbReference>
<feature type="region of interest" description="Disordered" evidence="4">
    <location>
        <begin position="487"/>
        <end position="520"/>
    </location>
</feature>
<evidence type="ECO:0000256" key="2">
    <source>
        <dbReference type="ARBA" id="ARBA00023163"/>
    </source>
</evidence>
<dbReference type="PANTHER" id="PTHR13964">
    <property type="entry name" value="RBP-RELATED"/>
    <property type="match status" value="1"/>
</dbReference>
<accession>A0A3P8WZL2</accession>
<dbReference type="PANTHER" id="PTHR13964:SF41">
    <property type="entry name" value="AT-RICH INTERACTIVE DOMAIN-CONTAINING PROTEIN 5B"/>
    <property type="match status" value="1"/>
</dbReference>
<feature type="region of interest" description="Disordered" evidence="4">
    <location>
        <begin position="715"/>
        <end position="734"/>
    </location>
</feature>
<name>A0A3P8WZL2_CYNSE</name>
<dbReference type="Gene3D" id="2.30.30.490">
    <property type="match status" value="1"/>
</dbReference>
<dbReference type="GO" id="GO:0006357">
    <property type="term" value="P:regulation of transcription by RNA polymerase II"/>
    <property type="evidence" value="ECO:0007669"/>
    <property type="project" value="TreeGrafter"/>
</dbReference>
<organism evidence="6 7">
    <name type="scientific">Cynoglossus semilaevis</name>
    <name type="common">Tongue sole</name>
    <dbReference type="NCBI Taxonomy" id="244447"/>
    <lineage>
        <taxon>Eukaryota</taxon>
        <taxon>Metazoa</taxon>
        <taxon>Chordata</taxon>
        <taxon>Craniata</taxon>
        <taxon>Vertebrata</taxon>
        <taxon>Euteleostomi</taxon>
        <taxon>Actinopterygii</taxon>
        <taxon>Neopterygii</taxon>
        <taxon>Teleostei</taxon>
        <taxon>Neoteleostei</taxon>
        <taxon>Acanthomorphata</taxon>
        <taxon>Carangaria</taxon>
        <taxon>Pleuronectiformes</taxon>
        <taxon>Pleuronectoidei</taxon>
        <taxon>Cynoglossidae</taxon>
        <taxon>Cynoglossinae</taxon>
        <taxon>Cynoglossus</taxon>
    </lineage>
</organism>
<reference evidence="6 7" key="1">
    <citation type="journal article" date="2014" name="Nat. Genet.">
        <title>Whole-genome sequence of a flatfish provides insights into ZW sex chromosome evolution and adaptation to a benthic lifestyle.</title>
        <authorList>
            <person name="Chen S."/>
            <person name="Zhang G."/>
            <person name="Shao C."/>
            <person name="Huang Q."/>
            <person name="Liu G."/>
            <person name="Zhang P."/>
            <person name="Song W."/>
            <person name="An N."/>
            <person name="Chalopin D."/>
            <person name="Volff J.N."/>
            <person name="Hong Y."/>
            <person name="Li Q."/>
            <person name="Sha Z."/>
            <person name="Zhou H."/>
            <person name="Xie M."/>
            <person name="Yu Q."/>
            <person name="Liu Y."/>
            <person name="Xiang H."/>
            <person name="Wang N."/>
            <person name="Wu K."/>
            <person name="Yang C."/>
            <person name="Zhou Q."/>
            <person name="Liao X."/>
            <person name="Yang L."/>
            <person name="Hu Q."/>
            <person name="Zhang J."/>
            <person name="Meng L."/>
            <person name="Jin L."/>
            <person name="Tian Y."/>
            <person name="Lian J."/>
            <person name="Yang J."/>
            <person name="Miao G."/>
            <person name="Liu S."/>
            <person name="Liang Z."/>
            <person name="Yan F."/>
            <person name="Li Y."/>
            <person name="Sun B."/>
            <person name="Zhang H."/>
            <person name="Zhang J."/>
            <person name="Zhu Y."/>
            <person name="Du M."/>
            <person name="Zhao Y."/>
            <person name="Schartl M."/>
            <person name="Tang Q."/>
            <person name="Wang J."/>
        </authorList>
    </citation>
    <scope>NUCLEOTIDE SEQUENCE</scope>
</reference>
<feature type="compositionally biased region" description="Polar residues" evidence="4">
    <location>
        <begin position="161"/>
        <end position="170"/>
    </location>
</feature>
<dbReference type="PROSITE" id="PS51011">
    <property type="entry name" value="ARID"/>
    <property type="match status" value="1"/>
</dbReference>
<evidence type="ECO:0000256" key="1">
    <source>
        <dbReference type="ARBA" id="ARBA00023015"/>
    </source>
</evidence>
<dbReference type="GeneTree" id="ENSGT00940000163584"/>
<dbReference type="CDD" id="cd16869">
    <property type="entry name" value="ARID_ARID5"/>
    <property type="match status" value="1"/>
</dbReference>
<dbReference type="Ensembl" id="ENSCSET00000032425.1">
    <property type="protein sequence ID" value="ENSCSEP00000032012.1"/>
    <property type="gene ID" value="ENSCSEG00000020543.1"/>
</dbReference>
<dbReference type="OrthoDB" id="1938591at2759"/>
<dbReference type="RefSeq" id="XP_008331584.1">
    <property type="nucleotide sequence ID" value="XM_008333362.3"/>
</dbReference>
<feature type="region of interest" description="Disordered" evidence="4">
    <location>
        <begin position="773"/>
        <end position="814"/>
    </location>
</feature>
<feature type="region of interest" description="Disordered" evidence="4">
    <location>
        <begin position="603"/>
        <end position="650"/>
    </location>
</feature>
<dbReference type="InterPro" id="IPR001606">
    <property type="entry name" value="ARID_dom"/>
</dbReference>
<dbReference type="InterPro" id="IPR043151">
    <property type="entry name" value="BAH_sf"/>
</dbReference>
<proteinExistence type="predicted"/>
<keyword evidence="1" id="KW-0805">Transcription regulation</keyword>
<dbReference type="Proteomes" id="UP000265120">
    <property type="component" value="Chromosome 19"/>
</dbReference>
<feature type="compositionally biased region" description="Polar residues" evidence="4">
    <location>
        <begin position="134"/>
        <end position="150"/>
    </location>
</feature>
<dbReference type="GeneID" id="103395605"/>
<feature type="region of interest" description="Disordered" evidence="4">
    <location>
        <begin position="248"/>
        <end position="268"/>
    </location>
</feature>
<keyword evidence="2" id="KW-0804">Transcription</keyword>
<reference evidence="6" key="3">
    <citation type="submission" date="2025-09" db="UniProtKB">
        <authorList>
            <consortium name="Ensembl"/>
        </authorList>
    </citation>
    <scope>IDENTIFICATION</scope>
</reference>
<dbReference type="InParanoid" id="A0A3P8WZL2"/>
<dbReference type="InterPro" id="IPR051232">
    <property type="entry name" value="ARID/SWI1_ChromRemod"/>
</dbReference>
<dbReference type="OMA" id="YEEHING"/>
<reference evidence="6" key="2">
    <citation type="submission" date="2025-08" db="UniProtKB">
        <authorList>
            <consortium name="Ensembl"/>
        </authorList>
    </citation>
    <scope>IDENTIFICATION</scope>
</reference>
<feature type="region of interest" description="Disordered" evidence="4">
    <location>
        <begin position="842"/>
        <end position="910"/>
    </location>
</feature>
<dbReference type="STRING" id="244447.ENSCSEP00000032012"/>
<dbReference type="Gene3D" id="1.10.150.60">
    <property type="entry name" value="ARID DNA-binding domain"/>
    <property type="match status" value="1"/>
</dbReference>
<feature type="compositionally biased region" description="Low complexity" evidence="4">
    <location>
        <begin position="787"/>
        <end position="797"/>
    </location>
</feature>
<dbReference type="InterPro" id="IPR036431">
    <property type="entry name" value="ARID_dom_sf"/>
</dbReference>
<sequence length="910" mass="99755">MEHNEIQWSGAPSCQRGTFSFYKSVSSRSGTDGPLKVWRLGEFYFIRCGPQDPVCVAEVTLLWEDQTQRHLLASARLYFLPEDTPRGRTREHGEDEVLAVSRKMVVRVEDLVKWSCLKPSSWIRSQKQLPLSCETNSVHKPPQNTDTDGSNNNNNNNNNNVSTENDSPVQQNVKVLSYPQYCRFRSLQRRVQDAARGPGLQDPHLLALGGVKALPNTRLLYCRDTFNHPTLESSTVFSWQFRSPSLSLRGRPRKRRGHDGKDSPTFSQSESWIEKMKENVMGSVELGGENSWLPHPEEQLFLDQLYTFMDQQGSPIIKVPNLGFKKIDLFLMFSVVRRLGGYKKVTTERLWKCVYNELGGCPGSTSAATCTRKHYERLILPYEEHLRTGGTEFKIPQSPSPPKPRGIRGRKPLPRGRKPGPKPKEKISSSSCSSCSSTALITYTESFPQTMVNPDAPVVVKRGRGRPPGTRNKTTLLAEAKLLTQQSTKVPQTPGLLIPPKGGGGGGGGGGARPSSTHRPPVLTVNLPLTPDLSPMSTSFLPFPLNPKELKPERAESTVSPPGVILSTLPPHIVGGSLGGFSPIKGICPLDVFRNRFNLQRAPESPAVTPQDPALRRPSIYTSAPDAPHQSGEQLQAPPSGPQQHGRASGFSVDEVAQVSVGCRDARLRPPLPPLRVLPLNLDCSVQVCQLMKSRRLDPSQLQTFTRRLSEALSQDLSPKPPCSPMTPPPEQALPLNLSKRFVVKRPSTEGLELFPVQSNGNVDLLQQAFSKRPRPGVENSGDFHQGAKSSSSTGSAAEEDVEMKNPEEPADLSSPSRIRAFLLGLPPFQVKLEEDLNGTRFGKFHPAGSDSNVEQPEGGAAAVKKDVMSTEEAAEKNNVQQAESEYSSSAHCAGPGPVATPSKSNAHCF</sequence>
<dbReference type="SMART" id="SM01014">
    <property type="entry name" value="ARID"/>
    <property type="match status" value="1"/>
</dbReference>
<dbReference type="Pfam" id="PF01388">
    <property type="entry name" value="ARID"/>
    <property type="match status" value="1"/>
</dbReference>
<keyword evidence="7" id="KW-1185">Reference proteome</keyword>
<feature type="compositionally biased region" description="Pro residues" evidence="4">
    <location>
        <begin position="719"/>
        <end position="732"/>
    </location>
</feature>
<dbReference type="AlphaFoldDB" id="A0A3P8WZL2"/>
<evidence type="ECO:0000256" key="3">
    <source>
        <dbReference type="ARBA" id="ARBA00023242"/>
    </source>
</evidence>
<evidence type="ECO:0000313" key="7">
    <source>
        <dbReference type="Proteomes" id="UP000265120"/>
    </source>
</evidence>
<feature type="region of interest" description="Disordered" evidence="4">
    <location>
        <begin position="134"/>
        <end position="170"/>
    </location>
</feature>
<keyword evidence="3" id="KW-0539">Nucleus</keyword>
<dbReference type="GO" id="GO:0000976">
    <property type="term" value="F:transcription cis-regulatory region binding"/>
    <property type="evidence" value="ECO:0007669"/>
    <property type="project" value="TreeGrafter"/>
</dbReference>
<feature type="compositionally biased region" description="Gly residues" evidence="4">
    <location>
        <begin position="501"/>
        <end position="512"/>
    </location>
</feature>
<dbReference type="FunFam" id="1.10.150.60:FF:000015">
    <property type="entry name" value="AT-rich interactive domain-containing protein 5B"/>
    <property type="match status" value="1"/>
</dbReference>
<evidence type="ECO:0000256" key="4">
    <source>
        <dbReference type="SAM" id="MobiDB-lite"/>
    </source>
</evidence>
<dbReference type="SUPFAM" id="SSF46774">
    <property type="entry name" value="ARID-like"/>
    <property type="match status" value="1"/>
</dbReference>
<feature type="domain" description="ARID" evidence="5">
    <location>
        <begin position="295"/>
        <end position="387"/>
    </location>
</feature>
<feature type="compositionally biased region" description="Polar residues" evidence="4">
    <location>
        <begin position="878"/>
        <end position="891"/>
    </location>
</feature>
<dbReference type="GO" id="GO:0005634">
    <property type="term" value="C:nucleus"/>
    <property type="evidence" value="ECO:0007669"/>
    <property type="project" value="TreeGrafter"/>
</dbReference>
<feature type="compositionally biased region" description="Low complexity" evidence="4">
    <location>
        <begin position="151"/>
        <end position="160"/>
    </location>
</feature>
<feature type="compositionally biased region" description="Basic residues" evidence="4">
    <location>
        <begin position="405"/>
        <end position="421"/>
    </location>
</feature>
<evidence type="ECO:0000259" key="5">
    <source>
        <dbReference type="PROSITE" id="PS51011"/>
    </source>
</evidence>